<evidence type="ECO:0000256" key="2">
    <source>
        <dbReference type="SAM" id="MobiDB-lite"/>
    </source>
</evidence>
<reference evidence="4" key="1">
    <citation type="submission" date="2006-03" db="EMBL/GenBank/DDBJ databases">
        <authorList>
            <person name="Ribeiro J.M.C."/>
            <person name="Chandra P.K."/>
            <person name="Calvo E."/>
            <person name="Pham V.M."/>
            <person name="Wikel S.K."/>
        </authorList>
    </citation>
    <scope>NUCLEOTIDE SEQUENCE</scope>
</reference>
<feature type="compositionally biased region" description="Low complexity" evidence="2">
    <location>
        <begin position="83"/>
        <end position="92"/>
    </location>
</feature>
<dbReference type="InterPro" id="IPR036815">
    <property type="entry name" value="14-3-3_dom_sf"/>
</dbReference>
<feature type="compositionally biased region" description="Basic and acidic residues" evidence="2">
    <location>
        <begin position="49"/>
        <end position="58"/>
    </location>
</feature>
<dbReference type="PANTHER" id="PTHR18860">
    <property type="entry name" value="14-3-3 PROTEIN"/>
    <property type="match status" value="1"/>
</dbReference>
<dbReference type="VEuPathDB" id="VectorBase:AAEL001636"/>
<reference evidence="4" key="2">
    <citation type="journal article" date="2007" name="BMC Genomics">
        <title>An annotated catalogue of salivary gland transcripts in the adult female mosquito, Aedes aegypti.</title>
        <authorList>
            <person name="Ribeiro J.M."/>
            <person name="Arca B."/>
            <person name="Lombardo F."/>
            <person name="Calvo E."/>
            <person name="Phan V.M."/>
            <person name="Chandra P.K."/>
            <person name="Wikel S.K."/>
        </authorList>
    </citation>
    <scope>NUCLEOTIDE SEQUENCE</scope>
</reference>
<dbReference type="GO" id="GO:0004497">
    <property type="term" value="F:monooxygenase activity"/>
    <property type="evidence" value="ECO:0007669"/>
    <property type="project" value="UniProtKB-KW"/>
</dbReference>
<keyword evidence="4" id="KW-0503">Monooxygenase</keyword>
<feature type="domain" description="14-3-3" evidence="3">
    <location>
        <begin position="168"/>
        <end position="200"/>
    </location>
</feature>
<dbReference type="AlphaFoldDB" id="Q1HQQ5"/>
<organism evidence="4">
    <name type="scientific">Aedes aegypti</name>
    <name type="common">Yellowfever mosquito</name>
    <name type="synonym">Culex aegypti</name>
    <dbReference type="NCBI Taxonomy" id="7159"/>
    <lineage>
        <taxon>Eukaryota</taxon>
        <taxon>Metazoa</taxon>
        <taxon>Ecdysozoa</taxon>
        <taxon>Arthropoda</taxon>
        <taxon>Hexapoda</taxon>
        <taxon>Insecta</taxon>
        <taxon>Pterygota</taxon>
        <taxon>Neoptera</taxon>
        <taxon>Endopterygota</taxon>
        <taxon>Diptera</taxon>
        <taxon>Nematocera</taxon>
        <taxon>Culicoidea</taxon>
        <taxon>Culicidae</taxon>
        <taxon>Culicinae</taxon>
        <taxon>Aedini</taxon>
        <taxon>Aedes</taxon>
        <taxon>Stegomyia</taxon>
    </lineage>
</organism>
<feature type="compositionally biased region" description="Polar residues" evidence="2">
    <location>
        <begin position="119"/>
        <end position="133"/>
    </location>
</feature>
<proteinExistence type="evidence at transcript level"/>
<name>Q1HQQ5_AEDAE</name>
<feature type="region of interest" description="Disordered" evidence="2">
    <location>
        <begin position="201"/>
        <end position="226"/>
    </location>
</feature>
<accession>Q1HQQ5</accession>
<feature type="region of interest" description="Disordered" evidence="2">
    <location>
        <begin position="1"/>
        <end position="152"/>
    </location>
</feature>
<feature type="compositionally biased region" description="Gly residues" evidence="2">
    <location>
        <begin position="93"/>
        <end position="103"/>
    </location>
</feature>
<feature type="compositionally biased region" description="Gly residues" evidence="2">
    <location>
        <begin position="34"/>
        <end position="47"/>
    </location>
</feature>
<evidence type="ECO:0000313" key="4">
    <source>
        <dbReference type="EMBL" id="ABF18422.1"/>
    </source>
</evidence>
<dbReference type="SUPFAM" id="SSF48445">
    <property type="entry name" value="14-3-3 protein"/>
    <property type="match status" value="1"/>
</dbReference>
<protein>
    <submittedName>
        <fullName evidence="4">Tyrosine 3-monooxygenase/tryptophan 5-monooxygenase activation protein epsilon polypeptide</fullName>
    </submittedName>
</protein>
<keyword evidence="4" id="KW-0560">Oxidoreductase</keyword>
<sequence length="226" mass="25896">MVKVARDRLGAIRKQYDRPRWNNGRKNNRNGDRNGFGRGRGGGGGRGFNDSREPRENGGEEGSYHQGGEFDDLPREYDRPRRPQQLPQQNGGRWKGNAGGGRFRNGRQGQKPDQEQRNEPQMNGVNHNQSNGFKPTEVKERKPNGYQRNRARQEKLEAKIISKCSQREKLIRELDTLSEESYKDSTLIMQLLRDNLTLWTSDMQGDGDGGEQREQVVQDVEDQDVS</sequence>
<dbReference type="EMBL" id="DQ440389">
    <property type="protein sequence ID" value="ABF18422.1"/>
    <property type="molecule type" value="mRNA"/>
</dbReference>
<dbReference type="Gene3D" id="1.20.190.20">
    <property type="entry name" value="14-3-3 domain"/>
    <property type="match status" value="1"/>
</dbReference>
<dbReference type="InterPro" id="IPR000308">
    <property type="entry name" value="14-3-3"/>
</dbReference>
<feature type="compositionally biased region" description="Basic and acidic residues" evidence="2">
    <location>
        <begin position="72"/>
        <end position="81"/>
    </location>
</feature>
<dbReference type="InterPro" id="IPR023409">
    <property type="entry name" value="14-3-3_CS"/>
</dbReference>
<comment type="similarity">
    <text evidence="1">Belongs to the 14-3-3 family.</text>
</comment>
<evidence type="ECO:0000259" key="3">
    <source>
        <dbReference type="Pfam" id="PF00244"/>
    </source>
</evidence>
<feature type="compositionally biased region" description="Basic and acidic residues" evidence="2">
    <location>
        <begin position="1"/>
        <end position="20"/>
    </location>
</feature>
<dbReference type="PROSITE" id="PS00797">
    <property type="entry name" value="1433_2"/>
    <property type="match status" value="1"/>
</dbReference>
<dbReference type="Pfam" id="PF00244">
    <property type="entry name" value="14-3-3"/>
    <property type="match status" value="1"/>
</dbReference>
<evidence type="ECO:0000256" key="1">
    <source>
        <dbReference type="ARBA" id="ARBA00006141"/>
    </source>
</evidence>
<dbReference type="InterPro" id="IPR023410">
    <property type="entry name" value="14-3-3_domain"/>
</dbReference>